<gene>
    <name evidence="1" type="ORF">MNBD_ALPHA07-1218</name>
</gene>
<evidence type="ECO:0000313" key="1">
    <source>
        <dbReference type="EMBL" id="VAW00491.1"/>
    </source>
</evidence>
<accession>A0A3B0S3D3</accession>
<proteinExistence type="predicted"/>
<dbReference type="AlphaFoldDB" id="A0A3B0S3D3"/>
<dbReference type="EMBL" id="UOEG01000209">
    <property type="protein sequence ID" value="VAW00491.1"/>
    <property type="molecule type" value="Genomic_DNA"/>
</dbReference>
<sequence>MRGTMRNSLDLIKVGGACLNALAKEGCEVEIISDFVQAEDLVRQMGKTSLTVKLSGQFNDFTEESGFWLFMKEHGEYVTAVATRFDDVGRESMGDYMIRTMRRHYPHESGRTLLDFTGALPPRFHGHMAYIGELFVRPEKRGSLRRLRYFMILLQSCIATKWKVDWVYAMMRDRDVKRGFAANYGFSMQLPGVARWASPVPEGRGDAEWLVALPADHMAHMMRHYAGSLESL</sequence>
<reference evidence="1" key="1">
    <citation type="submission" date="2018-06" db="EMBL/GenBank/DDBJ databases">
        <authorList>
            <person name="Zhirakovskaya E."/>
        </authorList>
    </citation>
    <scope>NUCLEOTIDE SEQUENCE</scope>
</reference>
<protein>
    <submittedName>
        <fullName evidence="1">Uncharacterized protein</fullName>
    </submittedName>
</protein>
<name>A0A3B0S3D3_9ZZZZ</name>
<organism evidence="1">
    <name type="scientific">hydrothermal vent metagenome</name>
    <dbReference type="NCBI Taxonomy" id="652676"/>
    <lineage>
        <taxon>unclassified sequences</taxon>
        <taxon>metagenomes</taxon>
        <taxon>ecological metagenomes</taxon>
    </lineage>
</organism>